<dbReference type="GO" id="GO:0020037">
    <property type="term" value="F:heme binding"/>
    <property type="evidence" value="ECO:0007669"/>
    <property type="project" value="InterPro"/>
</dbReference>
<accession>A0AAQ3JZ29</accession>
<comment type="cofactor">
    <cofactor evidence="5">
        <name>heme</name>
        <dbReference type="ChEBI" id="CHEBI:30413"/>
    </cofactor>
</comment>
<dbReference type="Proteomes" id="UP001327560">
    <property type="component" value="Chromosome 2"/>
</dbReference>
<keyword evidence="2 5" id="KW-0479">Metal-binding</keyword>
<reference evidence="8 9" key="1">
    <citation type="submission" date="2023-10" db="EMBL/GenBank/DDBJ databases">
        <title>Chromosome-scale genome assembly provides insights into flower coloration mechanisms of Canna indica.</title>
        <authorList>
            <person name="Li C."/>
        </authorList>
    </citation>
    <scope>NUCLEOTIDE SEQUENCE [LARGE SCALE GENOMIC DNA]</scope>
    <source>
        <tissue evidence="8">Flower</tissue>
    </source>
</reference>
<dbReference type="AlphaFoldDB" id="A0AAQ3JZ29"/>
<dbReference type="PROSITE" id="PS00086">
    <property type="entry name" value="CYTOCHROME_P450"/>
    <property type="match status" value="1"/>
</dbReference>
<dbReference type="EMBL" id="CP136891">
    <property type="protein sequence ID" value="WOK98008.1"/>
    <property type="molecule type" value="Genomic_DNA"/>
</dbReference>
<dbReference type="PANTHER" id="PTHR24296">
    <property type="entry name" value="CYTOCHROME P450"/>
    <property type="match status" value="1"/>
</dbReference>
<dbReference type="PRINTS" id="PR00463">
    <property type="entry name" value="EP450I"/>
</dbReference>
<dbReference type="CDD" id="cd11064">
    <property type="entry name" value="CYP86A"/>
    <property type="match status" value="1"/>
</dbReference>
<dbReference type="GO" id="GO:0006629">
    <property type="term" value="P:lipid metabolic process"/>
    <property type="evidence" value="ECO:0007669"/>
    <property type="project" value="UniProtKB-ARBA"/>
</dbReference>
<evidence type="ECO:0000256" key="3">
    <source>
        <dbReference type="ARBA" id="ARBA00023002"/>
    </source>
</evidence>
<keyword evidence="7" id="KW-0472">Membrane</keyword>
<name>A0AAQ3JZ29_9LILI</name>
<dbReference type="GO" id="GO:0004497">
    <property type="term" value="F:monooxygenase activity"/>
    <property type="evidence" value="ECO:0007669"/>
    <property type="project" value="UniProtKB-KW"/>
</dbReference>
<dbReference type="InterPro" id="IPR036396">
    <property type="entry name" value="Cyt_P450_sf"/>
</dbReference>
<dbReference type="GO" id="GO:0005506">
    <property type="term" value="F:iron ion binding"/>
    <property type="evidence" value="ECO:0007669"/>
    <property type="project" value="InterPro"/>
</dbReference>
<evidence type="ECO:0000256" key="4">
    <source>
        <dbReference type="ARBA" id="ARBA00023004"/>
    </source>
</evidence>
<evidence type="ECO:0000313" key="9">
    <source>
        <dbReference type="Proteomes" id="UP001327560"/>
    </source>
</evidence>
<sequence length="517" mass="59504">MMQTQLFRYPKLEVLLAIASFFSFALYFHLKKWRSSSLPVNWPIVGMLPDIYFQFHRLHDHLVNILCQVGNNFMFQGPWFLGMNFLITCDPANVNHIYNAHSSNYSKGDDFKEIFDILGDGILSSTSESWRVQRRMAHAILGDRSFQSFVADAVLRSIQHGLIPFLDRMSEHGVAIDIHDVLVRLFMDISRKTVLGVDPDSLSTTFQDDDFFVALLQVEEALMFRHVVPSYIWKLLRWLNVGEERKLATAREVLERFIFQQISEKRAVERHDVKTAPDMLTLYLNWPMLDDDINSDAYKSDKFLRDTAFTLVAAGSGTLAIALSWFFYLIAKHPRVEQKILQELEVLLPEEDKIGPGIPIFSCHLIQSIVYLQAAILETLRLFPSVPMDHKGALKDDVLPSGIKVRQGMRIIIPIYAMGRMKDLWGEDCMEFRPERWISKDGTLRHEPTNKFMAFSSGPRNCVGRKMALTQLKLVAAAIVYNFRFELIEGQDITPMNSVLLYMANGCMVRVKKRLIK</sequence>
<feature type="binding site" description="axial binding residue" evidence="5">
    <location>
        <position position="462"/>
    </location>
    <ligand>
        <name>heme</name>
        <dbReference type="ChEBI" id="CHEBI:30413"/>
    </ligand>
    <ligandPart>
        <name>Fe</name>
        <dbReference type="ChEBI" id="CHEBI:18248"/>
    </ligandPart>
</feature>
<keyword evidence="9" id="KW-1185">Reference proteome</keyword>
<evidence type="ECO:0000256" key="6">
    <source>
        <dbReference type="RuleBase" id="RU000461"/>
    </source>
</evidence>
<gene>
    <name evidence="8" type="ORF">Cni_G06716</name>
</gene>
<dbReference type="Pfam" id="PF00067">
    <property type="entry name" value="p450"/>
    <property type="match status" value="1"/>
</dbReference>
<keyword evidence="6" id="KW-0503">Monooxygenase</keyword>
<dbReference type="InterPro" id="IPR002401">
    <property type="entry name" value="Cyt_P450_E_grp-I"/>
</dbReference>
<evidence type="ECO:0000256" key="7">
    <source>
        <dbReference type="SAM" id="Phobius"/>
    </source>
</evidence>
<dbReference type="InterPro" id="IPR001128">
    <property type="entry name" value="Cyt_P450"/>
</dbReference>
<organism evidence="8 9">
    <name type="scientific">Canna indica</name>
    <name type="common">Indian-shot</name>
    <dbReference type="NCBI Taxonomy" id="4628"/>
    <lineage>
        <taxon>Eukaryota</taxon>
        <taxon>Viridiplantae</taxon>
        <taxon>Streptophyta</taxon>
        <taxon>Embryophyta</taxon>
        <taxon>Tracheophyta</taxon>
        <taxon>Spermatophyta</taxon>
        <taxon>Magnoliopsida</taxon>
        <taxon>Liliopsida</taxon>
        <taxon>Zingiberales</taxon>
        <taxon>Cannaceae</taxon>
        <taxon>Canna</taxon>
    </lineage>
</organism>
<keyword evidence="5 6" id="KW-0349">Heme</keyword>
<evidence type="ECO:0000256" key="2">
    <source>
        <dbReference type="ARBA" id="ARBA00022723"/>
    </source>
</evidence>
<dbReference type="PRINTS" id="PR00385">
    <property type="entry name" value="P450"/>
</dbReference>
<keyword evidence="7" id="KW-0812">Transmembrane</keyword>
<protein>
    <submittedName>
        <fullName evidence="8">Alkane hydroxylase MAH1-like</fullName>
    </submittedName>
</protein>
<comment type="similarity">
    <text evidence="1 6">Belongs to the cytochrome P450 family.</text>
</comment>
<evidence type="ECO:0000256" key="1">
    <source>
        <dbReference type="ARBA" id="ARBA00010617"/>
    </source>
</evidence>
<dbReference type="GO" id="GO:0016705">
    <property type="term" value="F:oxidoreductase activity, acting on paired donors, with incorporation or reduction of molecular oxygen"/>
    <property type="evidence" value="ECO:0007669"/>
    <property type="project" value="InterPro"/>
</dbReference>
<evidence type="ECO:0000313" key="8">
    <source>
        <dbReference type="EMBL" id="WOK98008.1"/>
    </source>
</evidence>
<feature type="transmembrane region" description="Helical" evidence="7">
    <location>
        <begin position="12"/>
        <end position="30"/>
    </location>
</feature>
<dbReference type="SUPFAM" id="SSF48264">
    <property type="entry name" value="Cytochrome P450"/>
    <property type="match status" value="1"/>
</dbReference>
<proteinExistence type="inferred from homology"/>
<feature type="transmembrane region" description="Helical" evidence="7">
    <location>
        <begin position="308"/>
        <end position="331"/>
    </location>
</feature>
<keyword evidence="4 5" id="KW-0408">Iron</keyword>
<keyword evidence="7" id="KW-1133">Transmembrane helix</keyword>
<dbReference type="Gene3D" id="1.10.630.10">
    <property type="entry name" value="Cytochrome P450"/>
    <property type="match status" value="1"/>
</dbReference>
<dbReference type="InterPro" id="IPR017972">
    <property type="entry name" value="Cyt_P450_CS"/>
</dbReference>
<evidence type="ECO:0000256" key="5">
    <source>
        <dbReference type="PIRSR" id="PIRSR602401-1"/>
    </source>
</evidence>
<keyword evidence="3 6" id="KW-0560">Oxidoreductase</keyword>